<evidence type="ECO:0000256" key="1">
    <source>
        <dbReference type="ARBA" id="ARBA00011073"/>
    </source>
</evidence>
<comment type="caution">
    <text evidence="5">Lacks conserved residue(s) required for the propagation of feature annotation.</text>
</comment>
<dbReference type="Pfam" id="PF00082">
    <property type="entry name" value="Peptidase_S8"/>
    <property type="match status" value="1"/>
</dbReference>
<organism evidence="8 9">
    <name type="scientific">Caldisericum exile</name>
    <dbReference type="NCBI Taxonomy" id="693075"/>
    <lineage>
        <taxon>Bacteria</taxon>
        <taxon>Pseudomonadati</taxon>
        <taxon>Caldisericota/Cryosericota group</taxon>
        <taxon>Caldisericota</taxon>
        <taxon>Caldisericia</taxon>
        <taxon>Caldisericales</taxon>
        <taxon>Caldisericaceae</taxon>
        <taxon>Caldisericum</taxon>
    </lineage>
</organism>
<evidence type="ECO:0000256" key="2">
    <source>
        <dbReference type="ARBA" id="ARBA00022670"/>
    </source>
</evidence>
<evidence type="ECO:0000259" key="7">
    <source>
        <dbReference type="Pfam" id="PF22148"/>
    </source>
</evidence>
<evidence type="ECO:0000256" key="5">
    <source>
        <dbReference type="PROSITE-ProRule" id="PRU01240"/>
    </source>
</evidence>
<reference evidence="8 9" key="1">
    <citation type="submission" date="2018-01" db="EMBL/GenBank/DDBJ databases">
        <title>Metagenomic assembled genomes from two thermal pools in the Uzon Caldera, Kamchatka, Russia.</title>
        <authorList>
            <person name="Wilkins L."/>
            <person name="Ettinger C."/>
        </authorList>
    </citation>
    <scope>NUCLEOTIDE SEQUENCE [LARGE SCALE GENOMIC DNA]</scope>
    <source>
        <strain evidence="8">ZAV-07</strain>
    </source>
</reference>
<dbReference type="GO" id="GO:0016020">
    <property type="term" value="C:membrane"/>
    <property type="evidence" value="ECO:0007669"/>
    <property type="project" value="TreeGrafter"/>
</dbReference>
<dbReference type="AlphaFoldDB" id="A0A2J6WDR6"/>
<dbReference type="Gene3D" id="3.40.50.200">
    <property type="entry name" value="Peptidase S8/S53 domain"/>
    <property type="match status" value="1"/>
</dbReference>
<dbReference type="SUPFAM" id="SSF52743">
    <property type="entry name" value="Subtilisin-like"/>
    <property type="match status" value="1"/>
</dbReference>
<evidence type="ECO:0000256" key="3">
    <source>
        <dbReference type="ARBA" id="ARBA00022801"/>
    </source>
</evidence>
<dbReference type="InterPro" id="IPR015500">
    <property type="entry name" value="Peptidase_S8_subtilisin-rel"/>
</dbReference>
<keyword evidence="3" id="KW-0378">Hydrolase</keyword>
<comment type="similarity">
    <text evidence="1 5">Belongs to the peptidase S8 family.</text>
</comment>
<dbReference type="GO" id="GO:0004252">
    <property type="term" value="F:serine-type endopeptidase activity"/>
    <property type="evidence" value="ECO:0007669"/>
    <property type="project" value="InterPro"/>
</dbReference>
<feature type="domain" description="Peptidase S8/S53" evidence="6">
    <location>
        <begin position="156"/>
        <end position="246"/>
    </location>
</feature>
<dbReference type="InterPro" id="IPR000209">
    <property type="entry name" value="Peptidase_S8/S53_dom"/>
</dbReference>
<evidence type="ECO:0000259" key="6">
    <source>
        <dbReference type="Pfam" id="PF00082"/>
    </source>
</evidence>
<dbReference type="Proteomes" id="UP000237040">
    <property type="component" value="Unassembled WGS sequence"/>
</dbReference>
<keyword evidence="2" id="KW-0645">Protease</keyword>
<feature type="domain" description="Fervidolysin-like N-terminal prodomain" evidence="7">
    <location>
        <begin position="39"/>
        <end position="108"/>
    </location>
</feature>
<accession>A0A2J6WDR6</accession>
<sequence>MKKVLVSLILVALLLTVFVQVKSAEPLFVGGEPLSIKNEVATGEFIVGFKDGINVGLKAKALENSKSLKVKRIGLKNFAVFSLPQGKTVDSMKELLQNDPDIAYIEPNFIAHAFAIPNDPLFSPYQWDLYDYRMLSNGYASNYGIQAVSAWNITRGAGVKVAIIDTGIAYENYTDPVTGTQYALAPDLANTKFDTANAYDFVNNDTHANDDNGHGTHVCGTIAQSTNNGIGCAGIAYEATILPIKVLD</sequence>
<dbReference type="InterPro" id="IPR054399">
    <property type="entry name" value="Fervidolysin-like_N_prodom"/>
</dbReference>
<dbReference type="InterPro" id="IPR023827">
    <property type="entry name" value="Peptidase_S8_Asp-AS"/>
</dbReference>
<dbReference type="PROSITE" id="PS00136">
    <property type="entry name" value="SUBTILASE_ASP"/>
    <property type="match status" value="1"/>
</dbReference>
<dbReference type="PROSITE" id="PS51892">
    <property type="entry name" value="SUBTILASE"/>
    <property type="match status" value="1"/>
</dbReference>
<name>A0A2J6WDR6_9BACT</name>
<dbReference type="GO" id="GO:0016485">
    <property type="term" value="P:protein processing"/>
    <property type="evidence" value="ECO:0007669"/>
    <property type="project" value="TreeGrafter"/>
</dbReference>
<keyword evidence="4" id="KW-0720">Serine protease</keyword>
<dbReference type="EMBL" id="PNIL01000062">
    <property type="protein sequence ID" value="PMP66856.1"/>
    <property type="molecule type" value="Genomic_DNA"/>
</dbReference>
<evidence type="ECO:0000256" key="4">
    <source>
        <dbReference type="ARBA" id="ARBA00022825"/>
    </source>
</evidence>
<dbReference type="InterPro" id="IPR037045">
    <property type="entry name" value="S8pro/Inhibitor_I9_sf"/>
</dbReference>
<gene>
    <name evidence="8" type="ORF">C0189_04345</name>
</gene>
<dbReference type="PANTHER" id="PTHR42884">
    <property type="entry name" value="PROPROTEIN CONVERTASE SUBTILISIN/KEXIN-RELATED"/>
    <property type="match status" value="1"/>
</dbReference>
<dbReference type="PRINTS" id="PR00723">
    <property type="entry name" value="SUBTILISIN"/>
</dbReference>
<evidence type="ECO:0000313" key="8">
    <source>
        <dbReference type="EMBL" id="PMP66856.1"/>
    </source>
</evidence>
<evidence type="ECO:0000313" key="9">
    <source>
        <dbReference type="Proteomes" id="UP000237040"/>
    </source>
</evidence>
<feature type="non-terminal residue" evidence="8">
    <location>
        <position position="248"/>
    </location>
</feature>
<proteinExistence type="inferred from homology"/>
<dbReference type="PANTHER" id="PTHR42884:SF14">
    <property type="entry name" value="NEUROENDOCRINE CONVERTASE 1"/>
    <property type="match status" value="1"/>
</dbReference>
<dbReference type="InterPro" id="IPR036852">
    <property type="entry name" value="Peptidase_S8/S53_dom_sf"/>
</dbReference>
<dbReference type="Gene3D" id="3.30.70.80">
    <property type="entry name" value="Peptidase S8 propeptide/proteinase inhibitor I9"/>
    <property type="match status" value="1"/>
</dbReference>
<comment type="caution">
    <text evidence="8">The sequence shown here is derived from an EMBL/GenBank/DDBJ whole genome shotgun (WGS) entry which is preliminary data.</text>
</comment>
<dbReference type="Pfam" id="PF22148">
    <property type="entry name" value="Fervidolysin_NPro-like"/>
    <property type="match status" value="1"/>
</dbReference>
<protein>
    <submittedName>
        <fullName evidence="8">Peptidase S8</fullName>
    </submittedName>
</protein>
<dbReference type="SUPFAM" id="SSF54897">
    <property type="entry name" value="Protease propeptides/inhibitors"/>
    <property type="match status" value="1"/>
</dbReference>